<reference evidence="3" key="1">
    <citation type="submission" date="2020-12" db="EMBL/GenBank/DDBJ databases">
        <title>Desulfobium dissulfuricans gen. nov., sp. nov., a novel mesophilic, sulfate-reducing bacterium isolated from a deep-sea hydrothermal vent.</title>
        <authorList>
            <person name="Hashimoto Y."/>
            <person name="Tame A."/>
            <person name="Sawayama S."/>
            <person name="Miyazaki J."/>
            <person name="Takai K."/>
            <person name="Nakagawa S."/>
        </authorList>
    </citation>
    <scope>NUCLEOTIDE SEQUENCE</scope>
    <source>
        <strain evidence="3">GF1</strain>
    </source>
</reference>
<dbReference type="EMBL" id="AP024233">
    <property type="protein sequence ID" value="BCO09029.1"/>
    <property type="molecule type" value="Genomic_DNA"/>
</dbReference>
<dbReference type="Gene3D" id="3.40.1740.10">
    <property type="entry name" value="VC0467-like"/>
    <property type="match status" value="1"/>
</dbReference>
<dbReference type="Pfam" id="PF02622">
    <property type="entry name" value="DUF179"/>
    <property type="match status" value="1"/>
</dbReference>
<dbReference type="HAMAP" id="MF_00758">
    <property type="entry name" value="UPF0301"/>
    <property type="match status" value="1"/>
</dbReference>
<dbReference type="PANTHER" id="PTHR30327">
    <property type="entry name" value="UNCHARACTERIZED PROTEIN YQGE"/>
    <property type="match status" value="1"/>
</dbReference>
<dbReference type="KEGG" id="ddu:GF1_14050"/>
<dbReference type="GO" id="GO:0005829">
    <property type="term" value="C:cytosol"/>
    <property type="evidence" value="ECO:0007669"/>
    <property type="project" value="TreeGrafter"/>
</dbReference>
<evidence type="ECO:0000256" key="1">
    <source>
        <dbReference type="ARBA" id="ARBA00009600"/>
    </source>
</evidence>
<accession>A0A915U0A5</accession>
<sequence length="186" mass="20320">MRTMESLTGYFLISTPQMPDPRFQEQVVYICAHNEEGAMGLVINNPHPEITLLDVLHGANMPIPEGVLPPVYLGGPVEMEAGFILYSGDGKSRLSLEITPEIHLSRDAGLLHDIALGKGPEHFLFMLGYAGWAPGQLEAELMDNGWLTVPGDFDVLFNTPDEEKWKLAAGRYGIDIAVFGDVIGNA</sequence>
<dbReference type="Proteomes" id="UP001063350">
    <property type="component" value="Chromosome"/>
</dbReference>
<evidence type="ECO:0000256" key="2">
    <source>
        <dbReference type="HAMAP-Rule" id="MF_00758"/>
    </source>
</evidence>
<name>A0A915U0A5_9BACT</name>
<dbReference type="SUPFAM" id="SSF143456">
    <property type="entry name" value="VC0467-like"/>
    <property type="match status" value="1"/>
</dbReference>
<organism evidence="3 4">
    <name type="scientific">Desulfolithobacter dissulfuricans</name>
    <dbReference type="NCBI Taxonomy" id="2795293"/>
    <lineage>
        <taxon>Bacteria</taxon>
        <taxon>Pseudomonadati</taxon>
        <taxon>Thermodesulfobacteriota</taxon>
        <taxon>Desulfobulbia</taxon>
        <taxon>Desulfobulbales</taxon>
        <taxon>Desulfobulbaceae</taxon>
        <taxon>Desulfolithobacter</taxon>
    </lineage>
</organism>
<gene>
    <name evidence="3" type="ORF">GF1_14050</name>
</gene>
<dbReference type="PANTHER" id="PTHR30327:SF1">
    <property type="entry name" value="UPF0301 PROTEIN YQGE"/>
    <property type="match status" value="1"/>
</dbReference>
<proteinExistence type="inferred from homology"/>
<comment type="similarity">
    <text evidence="1 2">Belongs to the UPF0301 (AlgH) family.</text>
</comment>
<protein>
    <recommendedName>
        <fullName evidence="2">UPF0301 protein GF1_14050</fullName>
    </recommendedName>
</protein>
<evidence type="ECO:0000313" key="3">
    <source>
        <dbReference type="EMBL" id="BCO09029.1"/>
    </source>
</evidence>
<keyword evidence="4" id="KW-1185">Reference proteome</keyword>
<dbReference type="InterPro" id="IPR003774">
    <property type="entry name" value="AlgH-like"/>
</dbReference>
<evidence type="ECO:0000313" key="4">
    <source>
        <dbReference type="Proteomes" id="UP001063350"/>
    </source>
</evidence>
<dbReference type="AlphaFoldDB" id="A0A915U0A5"/>